<evidence type="ECO:0000313" key="4">
    <source>
        <dbReference type="EMBL" id="KAA6393986.1"/>
    </source>
</evidence>
<comment type="caution">
    <text evidence="4">The sequence shown here is derived from an EMBL/GenBank/DDBJ whole genome shotgun (WGS) entry which is preliminary data.</text>
</comment>
<organism evidence="4 5">
    <name type="scientific">Streblomastix strix</name>
    <dbReference type="NCBI Taxonomy" id="222440"/>
    <lineage>
        <taxon>Eukaryota</taxon>
        <taxon>Metamonada</taxon>
        <taxon>Preaxostyla</taxon>
        <taxon>Oxymonadida</taxon>
        <taxon>Streblomastigidae</taxon>
        <taxon>Streblomastix</taxon>
    </lineage>
</organism>
<accession>A0A5J4WH35</accession>
<dbReference type="EMBL" id="SNRW01002080">
    <property type="protein sequence ID" value="KAA6393986.1"/>
    <property type="molecule type" value="Genomic_DNA"/>
</dbReference>
<proteinExistence type="inferred from homology"/>
<dbReference type="PANTHER" id="PTHR11913">
    <property type="entry name" value="COFILIN-RELATED"/>
    <property type="match status" value="1"/>
</dbReference>
<dbReference type="GO" id="GO:0003779">
    <property type="term" value="F:actin binding"/>
    <property type="evidence" value="ECO:0007669"/>
    <property type="project" value="UniProtKB-KW"/>
</dbReference>
<dbReference type="SMART" id="SM00102">
    <property type="entry name" value="ADF"/>
    <property type="match status" value="1"/>
</dbReference>
<dbReference type="Proteomes" id="UP000324800">
    <property type="component" value="Unassembled WGS sequence"/>
</dbReference>
<dbReference type="InterPro" id="IPR002108">
    <property type="entry name" value="ADF-H"/>
</dbReference>
<dbReference type="InterPro" id="IPR029006">
    <property type="entry name" value="ADF-H/Gelsolin-like_dom_sf"/>
</dbReference>
<name>A0A5J4WH35_9EUKA</name>
<evidence type="ECO:0000256" key="2">
    <source>
        <dbReference type="ARBA" id="ARBA00023203"/>
    </source>
</evidence>
<protein>
    <submittedName>
        <fullName evidence="4">Putative Actin-depolymerizing factor</fullName>
    </submittedName>
</protein>
<dbReference type="InterPro" id="IPR017904">
    <property type="entry name" value="ADF/Cofilin"/>
</dbReference>
<dbReference type="SUPFAM" id="SSF55753">
    <property type="entry name" value="Actin depolymerizing proteins"/>
    <property type="match status" value="1"/>
</dbReference>
<dbReference type="Gene3D" id="3.40.20.10">
    <property type="entry name" value="Severin"/>
    <property type="match status" value="1"/>
</dbReference>
<reference evidence="4 5" key="1">
    <citation type="submission" date="2019-03" db="EMBL/GenBank/DDBJ databases">
        <title>Single cell metagenomics reveals metabolic interactions within the superorganism composed of flagellate Streblomastix strix and complex community of Bacteroidetes bacteria on its surface.</title>
        <authorList>
            <person name="Treitli S.C."/>
            <person name="Kolisko M."/>
            <person name="Husnik F."/>
            <person name="Keeling P."/>
            <person name="Hampl V."/>
        </authorList>
    </citation>
    <scope>NUCLEOTIDE SEQUENCE [LARGE SCALE GENOMIC DNA]</scope>
    <source>
        <strain evidence="4">ST1C</strain>
    </source>
</reference>
<sequence length="134" mass="15362">MNIGIAPTDEAVAKFTELKFQHKHSFIVFKIINDKEIVVDHEGDKTKTFADLKSSLPPNEPRYLINNHDYVIEGATRTKIFLILYSPTTTKVRQRMLYASAKNTVKSAFDGIQNELDVDESFREEDLTEKATRI</sequence>
<dbReference type="OrthoDB" id="10249245at2759"/>
<feature type="domain" description="ADF-H" evidence="3">
    <location>
        <begin position="2"/>
        <end position="134"/>
    </location>
</feature>
<dbReference type="GO" id="GO:0015629">
    <property type="term" value="C:actin cytoskeleton"/>
    <property type="evidence" value="ECO:0007669"/>
    <property type="project" value="InterPro"/>
</dbReference>
<keyword evidence="2" id="KW-0009">Actin-binding</keyword>
<gene>
    <name evidence="4" type="ORF">EZS28_010486</name>
</gene>
<dbReference type="AlphaFoldDB" id="A0A5J4WH35"/>
<comment type="similarity">
    <text evidence="1">Belongs to the actin-binding proteins ADF family.</text>
</comment>
<dbReference type="PROSITE" id="PS51263">
    <property type="entry name" value="ADF_H"/>
    <property type="match status" value="1"/>
</dbReference>
<dbReference type="Pfam" id="PF00241">
    <property type="entry name" value="Cofilin_ADF"/>
    <property type="match status" value="1"/>
</dbReference>
<dbReference type="CDD" id="cd11286">
    <property type="entry name" value="ADF_cofilin_like"/>
    <property type="match status" value="1"/>
</dbReference>
<evidence type="ECO:0000256" key="1">
    <source>
        <dbReference type="ARBA" id="ARBA00006844"/>
    </source>
</evidence>
<evidence type="ECO:0000259" key="3">
    <source>
        <dbReference type="PROSITE" id="PS51263"/>
    </source>
</evidence>
<dbReference type="GO" id="GO:0030042">
    <property type="term" value="P:actin filament depolymerization"/>
    <property type="evidence" value="ECO:0007669"/>
    <property type="project" value="InterPro"/>
</dbReference>
<evidence type="ECO:0000313" key="5">
    <source>
        <dbReference type="Proteomes" id="UP000324800"/>
    </source>
</evidence>